<proteinExistence type="predicted"/>
<feature type="domain" description="Tf2-1-like SH3-like" evidence="1">
    <location>
        <begin position="69"/>
        <end position="133"/>
    </location>
</feature>
<dbReference type="AlphaFoldDB" id="A0A438F9L3"/>
<evidence type="ECO:0000313" key="2">
    <source>
        <dbReference type="EMBL" id="RVW56653.1"/>
    </source>
</evidence>
<dbReference type="Proteomes" id="UP000288805">
    <property type="component" value="Unassembled WGS sequence"/>
</dbReference>
<accession>A0A438F9L3</accession>
<evidence type="ECO:0000313" key="3">
    <source>
        <dbReference type="Proteomes" id="UP000288805"/>
    </source>
</evidence>
<sequence>MTPFQALYGRLSPPILLHFDGLSRVHEVDQSLLHRDELLQHLKKNLDMAVNRMKQMANKKRRGVEFQAGNMVLLKLHPYHQQTAFKRVHKKLANKFYDPYLIEKKVRNVAYQLQLPAGAKIHPVFHVSLLKKKYVRDPPQVNLELPLITDEGVASVEPEKILDTR</sequence>
<dbReference type="PANTHER" id="PTHR46148:SF52">
    <property type="entry name" value="OS04G0603800 PROTEIN"/>
    <property type="match status" value="1"/>
</dbReference>
<name>A0A438F9L3_VITVI</name>
<organism evidence="2 3">
    <name type="scientific">Vitis vinifera</name>
    <name type="common">Grape</name>
    <dbReference type="NCBI Taxonomy" id="29760"/>
    <lineage>
        <taxon>Eukaryota</taxon>
        <taxon>Viridiplantae</taxon>
        <taxon>Streptophyta</taxon>
        <taxon>Embryophyta</taxon>
        <taxon>Tracheophyta</taxon>
        <taxon>Spermatophyta</taxon>
        <taxon>Magnoliopsida</taxon>
        <taxon>eudicotyledons</taxon>
        <taxon>Gunneridae</taxon>
        <taxon>Pentapetalae</taxon>
        <taxon>rosids</taxon>
        <taxon>Vitales</taxon>
        <taxon>Vitaceae</taxon>
        <taxon>Viteae</taxon>
        <taxon>Vitis</taxon>
    </lineage>
</organism>
<dbReference type="InterPro" id="IPR056924">
    <property type="entry name" value="SH3_Tf2-1"/>
</dbReference>
<protein>
    <recommendedName>
        <fullName evidence="1">Tf2-1-like SH3-like domain-containing protein</fullName>
    </recommendedName>
</protein>
<evidence type="ECO:0000259" key="1">
    <source>
        <dbReference type="Pfam" id="PF24626"/>
    </source>
</evidence>
<comment type="caution">
    <text evidence="2">The sequence shown here is derived from an EMBL/GenBank/DDBJ whole genome shotgun (WGS) entry which is preliminary data.</text>
</comment>
<dbReference type="EMBL" id="QGNW01001073">
    <property type="protein sequence ID" value="RVW56653.1"/>
    <property type="molecule type" value="Genomic_DNA"/>
</dbReference>
<gene>
    <name evidence="2" type="ORF">CK203_075109</name>
</gene>
<dbReference type="Pfam" id="PF24626">
    <property type="entry name" value="SH3_Tf2-1"/>
    <property type="match status" value="1"/>
</dbReference>
<reference evidence="2 3" key="1">
    <citation type="journal article" date="2018" name="PLoS Genet.">
        <title>Population sequencing reveals clonal diversity and ancestral inbreeding in the grapevine cultivar Chardonnay.</title>
        <authorList>
            <person name="Roach M.J."/>
            <person name="Johnson D.L."/>
            <person name="Bohlmann J."/>
            <person name="van Vuuren H.J."/>
            <person name="Jones S.J."/>
            <person name="Pretorius I.S."/>
            <person name="Schmidt S.A."/>
            <person name="Borneman A.R."/>
        </authorList>
    </citation>
    <scope>NUCLEOTIDE SEQUENCE [LARGE SCALE GENOMIC DNA]</scope>
    <source>
        <strain evidence="3">cv. Chardonnay</strain>
        <tissue evidence="2">Leaf</tissue>
    </source>
</reference>
<dbReference type="PANTHER" id="PTHR46148">
    <property type="entry name" value="CHROMO DOMAIN-CONTAINING PROTEIN"/>
    <property type="match status" value="1"/>
</dbReference>